<evidence type="ECO:0000313" key="1">
    <source>
        <dbReference type="EMBL" id="TXG78464.1"/>
    </source>
</evidence>
<dbReference type="Proteomes" id="UP000321026">
    <property type="component" value="Unassembled WGS sequence"/>
</dbReference>
<protein>
    <submittedName>
        <fullName evidence="1">Uncharacterized protein</fullName>
    </submittedName>
</protein>
<dbReference type="EMBL" id="SSDS01000015">
    <property type="protein sequence ID" value="TXG78464.1"/>
    <property type="molecule type" value="Genomic_DNA"/>
</dbReference>
<sequence>MSPFCAMMQVAAEDIYDEYVICRGFDTRILRFIDYAEGDSNKPGISVAKPFGNRVAGRYRVAEVYPALLPTQGNAGFQDFREVVYVPPSPIAVQWRLGQNPGVVTGGGLEGGQPEELTDEIEILYDHNNKVINWLLIDSSAQSLGSLSGVATAVGTQSGGDHDGLEYADLFVFEASDPGMIGTTERVWDRKGCILDIDVTGYTVWAKQLWTISLDPEKTCDDLVKYWSADDRCCDPDTAVYRECE</sequence>
<accession>A0A5C7JBF0</accession>
<name>A0A5C7JBF0_9BACT</name>
<reference evidence="1 2" key="1">
    <citation type="submission" date="2018-09" db="EMBL/GenBank/DDBJ databases">
        <title>Metagenome Assembled Genomes from an Advanced Water Purification Facility.</title>
        <authorList>
            <person name="Stamps B.W."/>
            <person name="Spear J.R."/>
        </authorList>
    </citation>
    <scope>NUCLEOTIDE SEQUENCE [LARGE SCALE GENOMIC DNA]</scope>
    <source>
        <strain evidence="1">Bin_63_2</strain>
    </source>
</reference>
<gene>
    <name evidence="1" type="ORF">E6Q11_00975</name>
</gene>
<evidence type="ECO:0000313" key="2">
    <source>
        <dbReference type="Proteomes" id="UP000321026"/>
    </source>
</evidence>
<proteinExistence type="predicted"/>
<organism evidence="1 2">
    <name type="scientific">Candidatus Dojkabacteria bacterium</name>
    <dbReference type="NCBI Taxonomy" id="2099670"/>
    <lineage>
        <taxon>Bacteria</taxon>
        <taxon>Candidatus Dojkabacteria</taxon>
    </lineage>
</organism>
<dbReference type="AlphaFoldDB" id="A0A5C7JBF0"/>
<comment type="caution">
    <text evidence="1">The sequence shown here is derived from an EMBL/GenBank/DDBJ whole genome shotgun (WGS) entry which is preliminary data.</text>
</comment>